<feature type="transmembrane region" description="Helical" evidence="7">
    <location>
        <begin position="334"/>
        <end position="357"/>
    </location>
</feature>
<name>A0ABQ8XAT7_9EUKA</name>
<feature type="transmembrane region" description="Helical" evidence="7">
    <location>
        <begin position="183"/>
        <end position="205"/>
    </location>
</feature>
<evidence type="ECO:0000259" key="8">
    <source>
        <dbReference type="PROSITE" id="PS50850"/>
    </source>
</evidence>
<dbReference type="InterPro" id="IPR020846">
    <property type="entry name" value="MFS_dom"/>
</dbReference>
<feature type="transmembrane region" description="Helical" evidence="7">
    <location>
        <begin position="369"/>
        <end position="392"/>
    </location>
</feature>
<dbReference type="SUPFAM" id="SSF103473">
    <property type="entry name" value="MFS general substrate transporter"/>
    <property type="match status" value="1"/>
</dbReference>
<reference evidence="9" key="1">
    <citation type="submission" date="2022-08" db="EMBL/GenBank/DDBJ databases">
        <title>Novel sulfate-reducing endosymbionts in the free-living metamonad Anaeramoeba.</title>
        <authorList>
            <person name="Jerlstrom-Hultqvist J."/>
            <person name="Cepicka I."/>
            <person name="Gallot-Lavallee L."/>
            <person name="Salas-Leiva D."/>
            <person name="Curtis B.A."/>
            <person name="Zahonova K."/>
            <person name="Pipaliya S."/>
            <person name="Dacks J."/>
            <person name="Roger A.J."/>
        </authorList>
    </citation>
    <scope>NUCLEOTIDE SEQUENCE</scope>
    <source>
        <strain evidence="9">Schooner1</strain>
    </source>
</reference>
<evidence type="ECO:0000256" key="2">
    <source>
        <dbReference type="ARBA" id="ARBA00022448"/>
    </source>
</evidence>
<feature type="transmembrane region" description="Helical" evidence="7">
    <location>
        <begin position="267"/>
        <end position="289"/>
    </location>
</feature>
<feature type="compositionally biased region" description="Basic and acidic residues" evidence="6">
    <location>
        <begin position="520"/>
        <end position="541"/>
    </location>
</feature>
<comment type="caution">
    <text evidence="9">The sequence shown here is derived from an EMBL/GenBank/DDBJ whole genome shotgun (WGS) entry which is preliminary data.</text>
</comment>
<keyword evidence="2" id="KW-0813">Transport</keyword>
<dbReference type="Proteomes" id="UP001150062">
    <property type="component" value="Unassembled WGS sequence"/>
</dbReference>
<dbReference type="Gene3D" id="1.20.1250.20">
    <property type="entry name" value="MFS general substrate transporter like domains"/>
    <property type="match status" value="1"/>
</dbReference>
<dbReference type="PANTHER" id="PTHR23504">
    <property type="entry name" value="MAJOR FACILITATOR SUPERFAMILY DOMAIN-CONTAINING PROTEIN 10"/>
    <property type="match status" value="1"/>
</dbReference>
<evidence type="ECO:0000313" key="10">
    <source>
        <dbReference type="Proteomes" id="UP001150062"/>
    </source>
</evidence>
<keyword evidence="5 7" id="KW-0472">Membrane</keyword>
<feature type="transmembrane region" description="Helical" evidence="7">
    <location>
        <begin position="85"/>
        <end position="105"/>
    </location>
</feature>
<evidence type="ECO:0000256" key="6">
    <source>
        <dbReference type="SAM" id="MobiDB-lite"/>
    </source>
</evidence>
<feature type="transmembrane region" description="Helical" evidence="7">
    <location>
        <begin position="17"/>
        <end position="37"/>
    </location>
</feature>
<evidence type="ECO:0000256" key="4">
    <source>
        <dbReference type="ARBA" id="ARBA00022989"/>
    </source>
</evidence>
<evidence type="ECO:0000313" key="9">
    <source>
        <dbReference type="EMBL" id="KAJ6229127.1"/>
    </source>
</evidence>
<proteinExistence type="predicted"/>
<feature type="transmembrane region" description="Helical" evidence="7">
    <location>
        <begin position="301"/>
        <end position="322"/>
    </location>
</feature>
<keyword evidence="3 7" id="KW-0812">Transmembrane</keyword>
<feature type="transmembrane region" description="Helical" evidence="7">
    <location>
        <begin position="146"/>
        <end position="163"/>
    </location>
</feature>
<evidence type="ECO:0000256" key="3">
    <source>
        <dbReference type="ARBA" id="ARBA00022692"/>
    </source>
</evidence>
<evidence type="ECO:0000256" key="7">
    <source>
        <dbReference type="SAM" id="Phobius"/>
    </source>
</evidence>
<dbReference type="InterPro" id="IPR036259">
    <property type="entry name" value="MFS_trans_sf"/>
</dbReference>
<comment type="subcellular location">
    <subcellularLocation>
        <location evidence="1">Membrane</location>
        <topology evidence="1">Multi-pass membrane protein</topology>
    </subcellularLocation>
</comment>
<dbReference type="EMBL" id="JAOAOG010000323">
    <property type="protein sequence ID" value="KAJ6229127.1"/>
    <property type="molecule type" value="Genomic_DNA"/>
</dbReference>
<feature type="domain" description="Major facilitator superfamily (MFS) profile" evidence="8">
    <location>
        <begin position="15"/>
        <end position="466"/>
    </location>
</feature>
<dbReference type="InterPro" id="IPR011701">
    <property type="entry name" value="MFS"/>
</dbReference>
<gene>
    <name evidence="9" type="ORF">M0813_08044</name>
</gene>
<keyword evidence="10" id="KW-1185">Reference proteome</keyword>
<protein>
    <submittedName>
        <fullName evidence="9">Protein zinc induced facilitator-like 1</fullName>
    </submittedName>
</protein>
<dbReference type="PANTHER" id="PTHR23504:SF111">
    <property type="entry name" value="MAJOR FACILITATOR SUPERFAMILY (MFS) PROFILE DOMAIN-CONTAINING PROTEIN"/>
    <property type="match status" value="1"/>
</dbReference>
<feature type="transmembrane region" description="Helical" evidence="7">
    <location>
        <begin position="111"/>
        <end position="134"/>
    </location>
</feature>
<feature type="transmembrane region" description="Helical" evidence="7">
    <location>
        <begin position="404"/>
        <end position="422"/>
    </location>
</feature>
<feature type="transmembrane region" description="Helical" evidence="7">
    <location>
        <begin position="442"/>
        <end position="461"/>
    </location>
</feature>
<feature type="region of interest" description="Disordered" evidence="6">
    <location>
        <begin position="491"/>
        <end position="541"/>
    </location>
</feature>
<dbReference type="Pfam" id="PF07690">
    <property type="entry name" value="MFS_1"/>
    <property type="match status" value="1"/>
</dbReference>
<feature type="compositionally biased region" description="Low complexity" evidence="6">
    <location>
        <begin position="506"/>
        <end position="517"/>
    </location>
</feature>
<sequence>MSKEAKKNDPFPWKKPLLVYFAVLSNMIPNLLINPFIPSMLKERYKISPDVLGVYTGILQSSFEITQLFGGFYLGHVSDLLGRKLLLVLSLFSSAVCIFLFGFAFSYTFSVVVQLVSGLINATSVLTDAIMGDLTQGENMVHRPRLFGFLGATTALGRGLGSLLTSLTWGKSLGSIDLRSNPYFLPCFVGSIIGLLGSVVVAIFYKETNKWRSIGFKKLLSSKNSNNGATHEESLLMTSTKTKIIWKRLKIGIKEILKDRTLIKLYFLYWANNFLNGWFFNAILLYGALNTKKNGLGFQPRTIGFVFVIFAFWALVYQLAFAKKAFKKIGVIRSYAFLGGIPISIGALLFASTVLYIPKFGDNYQKNFFTWLLLIVIFIPITVGFLSLLPNLNTLISTAAGKQRQGLILGSGSSIGSVFRSLGPLLGGSLFSAFQSFNFPQLVFILLAILYLLCALAAYLLRNSLSSIDNYKLISNNSNQNDDQSVLLNSDSERKTDSELHLDLQSETGSESGSGSKSKSKSESESDSESESKPEPEAELD</sequence>
<keyword evidence="4 7" id="KW-1133">Transmembrane helix</keyword>
<evidence type="ECO:0000256" key="5">
    <source>
        <dbReference type="ARBA" id="ARBA00023136"/>
    </source>
</evidence>
<accession>A0ABQ8XAT7</accession>
<feature type="compositionally biased region" description="Basic and acidic residues" evidence="6">
    <location>
        <begin position="491"/>
        <end position="504"/>
    </location>
</feature>
<dbReference type="PROSITE" id="PS50850">
    <property type="entry name" value="MFS"/>
    <property type="match status" value="1"/>
</dbReference>
<evidence type="ECO:0000256" key="1">
    <source>
        <dbReference type="ARBA" id="ARBA00004141"/>
    </source>
</evidence>
<organism evidence="9 10">
    <name type="scientific">Anaeramoeba flamelloides</name>
    <dbReference type="NCBI Taxonomy" id="1746091"/>
    <lineage>
        <taxon>Eukaryota</taxon>
        <taxon>Metamonada</taxon>
        <taxon>Anaeramoebidae</taxon>
        <taxon>Anaeramoeba</taxon>
    </lineage>
</organism>